<dbReference type="PATRIC" id="fig|1379739.3.peg.3540"/>
<evidence type="ECO:0000256" key="7">
    <source>
        <dbReference type="ARBA" id="ARBA00048868"/>
    </source>
</evidence>
<proteinExistence type="inferred from homology"/>
<dbReference type="NCBIfam" id="TIGR01788">
    <property type="entry name" value="Glu-decarb-GAD"/>
    <property type="match status" value="1"/>
</dbReference>
<evidence type="ECO:0000256" key="5">
    <source>
        <dbReference type="ARBA" id="ARBA00022898"/>
    </source>
</evidence>
<evidence type="ECO:0000256" key="4">
    <source>
        <dbReference type="ARBA" id="ARBA00022793"/>
    </source>
</evidence>
<dbReference type="AlphaFoldDB" id="A0A0D1BPW2"/>
<dbReference type="Gene3D" id="3.40.640.10">
    <property type="entry name" value="Type I PLP-dependent aspartate aminotransferase-like (Major domain)"/>
    <property type="match status" value="1"/>
</dbReference>
<dbReference type="GO" id="GO:0005829">
    <property type="term" value="C:cytosol"/>
    <property type="evidence" value="ECO:0007669"/>
    <property type="project" value="TreeGrafter"/>
</dbReference>
<dbReference type="GO" id="GO:0004351">
    <property type="term" value="F:glutamate decarboxylase activity"/>
    <property type="evidence" value="ECO:0007669"/>
    <property type="project" value="UniProtKB-EC"/>
</dbReference>
<accession>A0A0D1BPW2</accession>
<keyword evidence="4 10" id="KW-0210">Decarboxylase</keyword>
<evidence type="ECO:0000256" key="8">
    <source>
        <dbReference type="PIRSR" id="PIRSR602129-50"/>
    </source>
</evidence>
<evidence type="ECO:0000256" key="3">
    <source>
        <dbReference type="ARBA" id="ARBA00012421"/>
    </source>
</evidence>
<sequence length="468" mass="53440">MLVNSTCTNNLDINRCCREGIFTPSFPPIGNINDKKISAEEAYQIINSEGYYDSNPQLNLATFVTTWMEPTGTEVFKDYLDINYIDKLIYPETNELEKRCVSILANLYNADRCDKPTGTSTIGSTEAALLAGLNYKFKWKKWWNGRDIGEPEIIFGSNVQVCWEKLAKYFEVKPIIIPVGLDNRINFVEVARKISDRTICVVGILGDTFTGNYDNIKALNDIVDNYNSNHEWKVPIHVDAASGGFVAPFCDKQKKIPWDFRLKWVKSINISGHKYGMVYAGLGWAIWRNREDIDEELVFKVDYLGGEQDDFSLNFSKNGSNIIAQYYNLTRLGRQGYEEIIKYLFDIQHYLMEKFYTLKVLENKIFEVVQNSPGIPIVILKLTQEAKDMGLDLAKLAYKIKIYGWSIPAYPLPVPFEDEIVIRIVLRVGFNYAMAEQLYEDVIKTIESLLELGQCDCIKLGKGSSGMC</sequence>
<dbReference type="OrthoDB" id="9803665at2"/>
<dbReference type="GO" id="GO:0004058">
    <property type="term" value="F:aromatic-L-amino-acid decarboxylase activity"/>
    <property type="evidence" value="ECO:0007669"/>
    <property type="project" value="UniProtKB-ARBA"/>
</dbReference>
<comment type="cofactor">
    <cofactor evidence="1 8 9">
        <name>pyridoxal 5'-phosphate</name>
        <dbReference type="ChEBI" id="CHEBI:597326"/>
    </cofactor>
</comment>
<keyword evidence="6 9" id="KW-0456">Lyase</keyword>
<name>A0A0D1BPW2_CLOBO</name>
<comment type="caution">
    <text evidence="11">The sequence shown here is derived from an EMBL/GenBank/DDBJ whole genome shotgun (WGS) entry which is preliminary data.</text>
</comment>
<evidence type="ECO:0000256" key="6">
    <source>
        <dbReference type="ARBA" id="ARBA00023239"/>
    </source>
</evidence>
<dbReference type="HOGENOM" id="CLU_019582_2_2_9"/>
<comment type="similarity">
    <text evidence="2 9">Belongs to the group II decarboxylase family.</text>
</comment>
<dbReference type="Gene3D" id="4.10.280.50">
    <property type="match status" value="1"/>
</dbReference>
<protein>
    <recommendedName>
        <fullName evidence="3 10">Glutamate decarboxylase</fullName>
        <ecNumber evidence="3 10">4.1.1.15</ecNumber>
    </recommendedName>
</protein>
<dbReference type="GO" id="GO:0006538">
    <property type="term" value="P:L-glutamate catabolic process"/>
    <property type="evidence" value="ECO:0007669"/>
    <property type="project" value="TreeGrafter"/>
</dbReference>
<dbReference type="InterPro" id="IPR015424">
    <property type="entry name" value="PyrdxlP-dep_Trfase"/>
</dbReference>
<comment type="catalytic activity">
    <reaction evidence="7 10">
        <text>L-glutamate + H(+) = 4-aminobutanoate + CO2</text>
        <dbReference type="Rhea" id="RHEA:17785"/>
        <dbReference type="ChEBI" id="CHEBI:15378"/>
        <dbReference type="ChEBI" id="CHEBI:16526"/>
        <dbReference type="ChEBI" id="CHEBI:29985"/>
        <dbReference type="ChEBI" id="CHEBI:59888"/>
        <dbReference type="EC" id="4.1.1.15"/>
    </reaction>
</comment>
<keyword evidence="5 8" id="KW-0663">Pyridoxal phosphate</keyword>
<dbReference type="RefSeq" id="WP_003483559.1">
    <property type="nucleotide sequence ID" value="NZ_JXSU01000008.1"/>
</dbReference>
<dbReference type="PANTHER" id="PTHR43321">
    <property type="entry name" value="GLUTAMATE DECARBOXYLASE"/>
    <property type="match status" value="1"/>
</dbReference>
<reference evidence="11 12" key="1">
    <citation type="submission" date="2014-06" db="EMBL/GenBank/DDBJ databases">
        <title>Genome characterization of distinct group I Clostridium botulinum lineages.</title>
        <authorList>
            <person name="Giordani F."/>
            <person name="Anselmo A."/>
            <person name="Fillo S."/>
            <person name="Palozzi A.M."/>
            <person name="Fortunato A."/>
            <person name="Gentile B."/>
            <person name="Ciammaruconi A."/>
            <person name="Anniballi F."/>
            <person name="De Medici D."/>
            <person name="Lista F."/>
        </authorList>
    </citation>
    <scope>NUCLEOTIDE SEQUENCE [LARGE SCALE GENOMIC DNA]</scope>
    <source>
        <strain evidence="11 12">B2 450</strain>
    </source>
</reference>
<dbReference type="EC" id="4.1.1.15" evidence="3 10"/>
<dbReference type="PANTHER" id="PTHR43321:SF3">
    <property type="entry name" value="GLUTAMATE DECARBOXYLASE"/>
    <property type="match status" value="1"/>
</dbReference>
<dbReference type="SUPFAM" id="SSF53383">
    <property type="entry name" value="PLP-dependent transferases"/>
    <property type="match status" value="1"/>
</dbReference>
<organism evidence="11 12">
    <name type="scientific">Clostridium botulinum B2 450</name>
    <dbReference type="NCBI Taxonomy" id="1379739"/>
    <lineage>
        <taxon>Bacteria</taxon>
        <taxon>Bacillati</taxon>
        <taxon>Bacillota</taxon>
        <taxon>Clostridia</taxon>
        <taxon>Eubacteriales</taxon>
        <taxon>Clostridiaceae</taxon>
        <taxon>Clostridium</taxon>
    </lineage>
</organism>
<dbReference type="InterPro" id="IPR015421">
    <property type="entry name" value="PyrdxlP-dep_Trfase_major"/>
</dbReference>
<evidence type="ECO:0000256" key="10">
    <source>
        <dbReference type="RuleBase" id="RU361171"/>
    </source>
</evidence>
<gene>
    <name evidence="11" type="ORF">N495_15725</name>
</gene>
<dbReference type="EMBL" id="JXSU01000008">
    <property type="protein sequence ID" value="KIS21947.1"/>
    <property type="molecule type" value="Genomic_DNA"/>
</dbReference>
<dbReference type="InterPro" id="IPR002129">
    <property type="entry name" value="PyrdxlP-dep_de-COase"/>
</dbReference>
<dbReference type="GO" id="GO:0030170">
    <property type="term" value="F:pyridoxal phosphate binding"/>
    <property type="evidence" value="ECO:0007669"/>
    <property type="project" value="InterPro"/>
</dbReference>
<evidence type="ECO:0000313" key="12">
    <source>
        <dbReference type="Proteomes" id="UP000032250"/>
    </source>
</evidence>
<evidence type="ECO:0000313" key="11">
    <source>
        <dbReference type="EMBL" id="KIS21947.1"/>
    </source>
</evidence>
<evidence type="ECO:0000256" key="9">
    <source>
        <dbReference type="RuleBase" id="RU000382"/>
    </source>
</evidence>
<dbReference type="Pfam" id="PF00282">
    <property type="entry name" value="Pyridoxal_deC"/>
    <property type="match status" value="1"/>
</dbReference>
<evidence type="ECO:0000256" key="2">
    <source>
        <dbReference type="ARBA" id="ARBA00009533"/>
    </source>
</evidence>
<dbReference type="InterPro" id="IPR010107">
    <property type="entry name" value="Glutamate_decarboxylase"/>
</dbReference>
<feature type="modified residue" description="N6-(pyridoxal phosphate)lysine" evidence="8">
    <location>
        <position position="274"/>
    </location>
</feature>
<dbReference type="Proteomes" id="UP000032250">
    <property type="component" value="Unassembled WGS sequence"/>
</dbReference>
<dbReference type="Gene3D" id="3.90.1150.160">
    <property type="match status" value="1"/>
</dbReference>
<evidence type="ECO:0000256" key="1">
    <source>
        <dbReference type="ARBA" id="ARBA00001933"/>
    </source>
</evidence>